<dbReference type="AlphaFoldDB" id="A0ABD7NGX9"/>
<feature type="region of interest" description="Disordered" evidence="1">
    <location>
        <begin position="51"/>
        <end position="73"/>
    </location>
</feature>
<keyword evidence="2" id="KW-0812">Transmembrane</keyword>
<feature type="transmembrane region" description="Helical" evidence="2">
    <location>
        <begin position="13"/>
        <end position="34"/>
    </location>
</feature>
<dbReference type="EMBL" id="UHHS01000001">
    <property type="protein sequence ID" value="SUO78828.1"/>
    <property type="molecule type" value="Genomic_DNA"/>
</dbReference>
<keyword evidence="2" id="KW-1133">Transmembrane helix</keyword>
<feature type="region of interest" description="Disordered" evidence="1">
    <location>
        <begin position="88"/>
        <end position="110"/>
    </location>
</feature>
<organism evidence="3 4">
    <name type="scientific">Streptococcus viridans</name>
    <dbReference type="NCBI Taxonomy" id="78535"/>
    <lineage>
        <taxon>Bacteria</taxon>
        <taxon>Bacillati</taxon>
        <taxon>Bacillota</taxon>
        <taxon>Bacilli</taxon>
        <taxon>Lactobacillales</taxon>
        <taxon>Streptococcaceae</taxon>
        <taxon>Streptococcus</taxon>
    </lineage>
</organism>
<keyword evidence="4" id="KW-1185">Reference proteome</keyword>
<sequence>MKNILDKLDQSSLWLRISIVTALALILAAGLFFVKKQDDATRAAAPTVRQTISTSKSSESKAEKEKKEQAKIAQEAEEAVKKLEAEQMTANVTPAQEKVDKLKDEAQKAQLQQRIKAVSDAIAARAASEAAATESQNAVTPQTDTGQTYQQTYPQTYQAPATSATTGQAETNSAQTPTTNGNGASVPTTNTTGQ</sequence>
<dbReference type="RefSeq" id="WP_003028664.1">
    <property type="nucleotide sequence ID" value="NZ_UHHS01000001.1"/>
</dbReference>
<evidence type="ECO:0000256" key="1">
    <source>
        <dbReference type="SAM" id="MobiDB-lite"/>
    </source>
</evidence>
<evidence type="ECO:0000313" key="4">
    <source>
        <dbReference type="Proteomes" id="UP000254098"/>
    </source>
</evidence>
<proteinExistence type="predicted"/>
<protein>
    <submittedName>
        <fullName evidence="3">Signal peptide containing protein</fullName>
    </submittedName>
</protein>
<evidence type="ECO:0000256" key="2">
    <source>
        <dbReference type="SAM" id="Phobius"/>
    </source>
</evidence>
<evidence type="ECO:0000313" key="3">
    <source>
        <dbReference type="EMBL" id="SUO78828.1"/>
    </source>
</evidence>
<gene>
    <name evidence="3" type="ORF">NCTC1080_01765</name>
</gene>
<accession>A0ABD7NGX9</accession>
<dbReference type="Proteomes" id="UP000254098">
    <property type="component" value="Unassembled WGS sequence"/>
</dbReference>
<reference evidence="3 4" key="1">
    <citation type="submission" date="2018-06" db="EMBL/GenBank/DDBJ databases">
        <authorList>
            <consortium name="Pathogen Informatics"/>
            <person name="Doyle S."/>
        </authorList>
    </citation>
    <scope>NUCLEOTIDE SEQUENCE [LARGE SCALE GENOMIC DNA]</scope>
    <source>
        <strain evidence="3 4">NCTC1080</strain>
    </source>
</reference>
<feature type="compositionally biased region" description="Basic and acidic residues" evidence="1">
    <location>
        <begin position="58"/>
        <end position="70"/>
    </location>
</feature>
<feature type="region of interest" description="Disordered" evidence="1">
    <location>
        <begin position="122"/>
        <end position="194"/>
    </location>
</feature>
<feature type="compositionally biased region" description="Polar residues" evidence="1">
    <location>
        <begin position="163"/>
        <end position="194"/>
    </location>
</feature>
<keyword evidence="2" id="KW-0472">Membrane</keyword>
<feature type="compositionally biased region" description="Basic and acidic residues" evidence="1">
    <location>
        <begin position="97"/>
        <end position="107"/>
    </location>
</feature>
<feature type="compositionally biased region" description="Low complexity" evidence="1">
    <location>
        <begin position="122"/>
        <end position="162"/>
    </location>
</feature>
<name>A0ABD7NGX9_9STRE</name>
<comment type="caution">
    <text evidence="3">The sequence shown here is derived from an EMBL/GenBank/DDBJ whole genome shotgun (WGS) entry which is preliminary data.</text>
</comment>